<organism evidence="2 3">
    <name type="scientific">Arthrobotrys musiformis</name>
    <dbReference type="NCBI Taxonomy" id="47236"/>
    <lineage>
        <taxon>Eukaryota</taxon>
        <taxon>Fungi</taxon>
        <taxon>Dikarya</taxon>
        <taxon>Ascomycota</taxon>
        <taxon>Pezizomycotina</taxon>
        <taxon>Orbiliomycetes</taxon>
        <taxon>Orbiliales</taxon>
        <taxon>Orbiliaceae</taxon>
        <taxon>Arthrobotrys</taxon>
    </lineage>
</organism>
<feature type="region of interest" description="Disordered" evidence="1">
    <location>
        <begin position="251"/>
        <end position="276"/>
    </location>
</feature>
<reference evidence="2 3" key="1">
    <citation type="submission" date="2023-08" db="EMBL/GenBank/DDBJ databases">
        <authorList>
            <person name="Palmer J.M."/>
        </authorList>
    </citation>
    <scope>NUCLEOTIDE SEQUENCE [LARGE SCALE GENOMIC DNA]</scope>
    <source>
        <strain evidence="2 3">TWF481</strain>
    </source>
</reference>
<feature type="compositionally biased region" description="Basic and acidic residues" evidence="1">
    <location>
        <begin position="21"/>
        <end position="41"/>
    </location>
</feature>
<feature type="compositionally biased region" description="Polar residues" evidence="1">
    <location>
        <begin position="1"/>
        <end position="17"/>
    </location>
</feature>
<comment type="caution">
    <text evidence="2">The sequence shown here is derived from an EMBL/GenBank/DDBJ whole genome shotgun (WGS) entry which is preliminary data.</text>
</comment>
<dbReference type="EMBL" id="JAVHJL010000005">
    <property type="protein sequence ID" value="KAK6503408.1"/>
    <property type="molecule type" value="Genomic_DNA"/>
</dbReference>
<feature type="region of interest" description="Disordered" evidence="1">
    <location>
        <begin position="1"/>
        <end position="87"/>
    </location>
</feature>
<evidence type="ECO:0008006" key="4">
    <source>
        <dbReference type="Google" id="ProtNLM"/>
    </source>
</evidence>
<dbReference type="Proteomes" id="UP001370758">
    <property type="component" value="Unassembled WGS sequence"/>
</dbReference>
<proteinExistence type="predicted"/>
<evidence type="ECO:0000313" key="2">
    <source>
        <dbReference type="EMBL" id="KAK6503408.1"/>
    </source>
</evidence>
<protein>
    <recommendedName>
        <fullName evidence="4">Essential protein Yae1 N-terminal domain-containing protein</fullName>
    </recommendedName>
</protein>
<name>A0AAV9W790_9PEZI</name>
<gene>
    <name evidence="2" type="ORF">TWF481_008428</name>
</gene>
<evidence type="ECO:0000256" key="1">
    <source>
        <dbReference type="SAM" id="MobiDB-lite"/>
    </source>
</evidence>
<keyword evidence="3" id="KW-1185">Reference proteome</keyword>
<dbReference type="AlphaFoldDB" id="A0AAV9W790"/>
<sequence length="276" mass="30355">MSTISTMSSLDASSSVRTKIGKLDSRAVSKVERDSTQDYKLHCVPKSAKKSQPKPLPKLASEGYKNNSSPSKPLCPQTPQKDSEKKFKQTIAGFEKQLKLKEAAVTSSLGHKVALSGPTGKESVSKSIRPVATPEEPEGLLALYEEAPTVGTQIGDLALDQYENSRANLVRLCKVAYEKGKKDGVAEDRKKLKDESYFRGFKEGHKEGREEGWKEGYCEGYDEGYMKGREYGDKKIEKEINETIAELTKNPNAFLMSTPKSSSHTKATGDPAPNMI</sequence>
<feature type="region of interest" description="Disordered" evidence="1">
    <location>
        <begin position="110"/>
        <end position="132"/>
    </location>
</feature>
<accession>A0AAV9W790</accession>
<evidence type="ECO:0000313" key="3">
    <source>
        <dbReference type="Proteomes" id="UP001370758"/>
    </source>
</evidence>